<dbReference type="Gene3D" id="1.10.10.10">
    <property type="entry name" value="Winged helix-like DNA-binding domain superfamily/Winged helix DNA-binding domain"/>
    <property type="match status" value="1"/>
</dbReference>
<organism evidence="6 7">
    <name type="scientific">Streptantibioticus rubrisoli</name>
    <dbReference type="NCBI Taxonomy" id="1387313"/>
    <lineage>
        <taxon>Bacteria</taxon>
        <taxon>Bacillati</taxon>
        <taxon>Actinomycetota</taxon>
        <taxon>Actinomycetes</taxon>
        <taxon>Kitasatosporales</taxon>
        <taxon>Streptomycetaceae</taxon>
        <taxon>Streptantibioticus</taxon>
    </lineage>
</organism>
<comment type="caution">
    <text evidence="6">The sequence shown here is derived from an EMBL/GenBank/DDBJ whole genome shotgun (WGS) entry which is preliminary data.</text>
</comment>
<dbReference type="PANTHER" id="PTHR24567:SF74">
    <property type="entry name" value="HTH-TYPE TRANSCRIPTIONAL REGULATOR ARCR"/>
    <property type="match status" value="1"/>
</dbReference>
<dbReference type="Proteomes" id="UP001206206">
    <property type="component" value="Unassembled WGS sequence"/>
</dbReference>
<dbReference type="PROSITE" id="PS50042">
    <property type="entry name" value="CNMP_BINDING_3"/>
    <property type="match status" value="1"/>
</dbReference>
<keyword evidence="1" id="KW-0805">Transcription regulation</keyword>
<evidence type="ECO:0000313" key="7">
    <source>
        <dbReference type="Proteomes" id="UP001206206"/>
    </source>
</evidence>
<dbReference type="InterPro" id="IPR018490">
    <property type="entry name" value="cNMP-bd_dom_sf"/>
</dbReference>
<dbReference type="CDD" id="cd00038">
    <property type="entry name" value="CAP_ED"/>
    <property type="match status" value="1"/>
</dbReference>
<protein>
    <submittedName>
        <fullName evidence="6">Crp/Fnr family transcriptional regulator</fullName>
    </submittedName>
</protein>
<dbReference type="InterPro" id="IPR036390">
    <property type="entry name" value="WH_DNA-bd_sf"/>
</dbReference>
<sequence>MSPVRFWDLLTEAERAELVGSGHSRRFHRGERVFSEAEDDGSTAVIASGKCRVVAHGEDGVGTYLALRGEGDIIGEMAAIRGGPRSATVTVVSPLVMAHVFAKATFHRLLAARPALTAHLLVVMIERLREADQCQADLAVASTELRFNRLLLRLARAEGVHTRDGVEIAGVTQLDLAGWCGISRESVGRHVRRLQSNGVLAAGRSRGRLVVRDLEALRHGTLLTPS</sequence>
<evidence type="ECO:0000259" key="4">
    <source>
        <dbReference type="PROSITE" id="PS50042"/>
    </source>
</evidence>
<dbReference type="EMBL" id="JANFNH010000001">
    <property type="protein sequence ID" value="MCQ4040878.1"/>
    <property type="molecule type" value="Genomic_DNA"/>
</dbReference>
<dbReference type="SUPFAM" id="SSF46785">
    <property type="entry name" value="Winged helix' DNA-binding domain"/>
    <property type="match status" value="1"/>
</dbReference>
<dbReference type="SMART" id="SM00419">
    <property type="entry name" value="HTH_CRP"/>
    <property type="match status" value="1"/>
</dbReference>
<proteinExistence type="predicted"/>
<dbReference type="SUPFAM" id="SSF51206">
    <property type="entry name" value="cAMP-binding domain-like"/>
    <property type="match status" value="1"/>
</dbReference>
<evidence type="ECO:0000256" key="1">
    <source>
        <dbReference type="ARBA" id="ARBA00023015"/>
    </source>
</evidence>
<dbReference type="SMART" id="SM00100">
    <property type="entry name" value="cNMP"/>
    <property type="match status" value="1"/>
</dbReference>
<evidence type="ECO:0000259" key="5">
    <source>
        <dbReference type="PROSITE" id="PS51063"/>
    </source>
</evidence>
<keyword evidence="2" id="KW-0238">DNA-binding</keyword>
<dbReference type="InterPro" id="IPR000595">
    <property type="entry name" value="cNMP-bd_dom"/>
</dbReference>
<dbReference type="Gene3D" id="2.60.120.10">
    <property type="entry name" value="Jelly Rolls"/>
    <property type="match status" value="1"/>
</dbReference>
<dbReference type="PROSITE" id="PS51063">
    <property type="entry name" value="HTH_CRP_2"/>
    <property type="match status" value="1"/>
</dbReference>
<name>A0ABT1P8X6_9ACTN</name>
<dbReference type="PANTHER" id="PTHR24567">
    <property type="entry name" value="CRP FAMILY TRANSCRIPTIONAL REGULATORY PROTEIN"/>
    <property type="match status" value="1"/>
</dbReference>
<dbReference type="InterPro" id="IPR012318">
    <property type="entry name" value="HTH_CRP"/>
</dbReference>
<evidence type="ECO:0000313" key="6">
    <source>
        <dbReference type="EMBL" id="MCQ4040878.1"/>
    </source>
</evidence>
<reference evidence="6 7" key="1">
    <citation type="submission" date="2022-06" db="EMBL/GenBank/DDBJ databases">
        <title>Draft genome sequence of type strain Streptomyces rubrisoli DSM 42083.</title>
        <authorList>
            <person name="Duangmal K."/>
            <person name="Klaysubun C."/>
        </authorList>
    </citation>
    <scope>NUCLEOTIDE SEQUENCE [LARGE SCALE GENOMIC DNA]</scope>
    <source>
        <strain evidence="6 7">DSM 42083</strain>
    </source>
</reference>
<dbReference type="InterPro" id="IPR050397">
    <property type="entry name" value="Env_Response_Regulators"/>
</dbReference>
<keyword evidence="3" id="KW-0804">Transcription</keyword>
<dbReference type="Pfam" id="PF00027">
    <property type="entry name" value="cNMP_binding"/>
    <property type="match status" value="1"/>
</dbReference>
<dbReference type="InterPro" id="IPR036388">
    <property type="entry name" value="WH-like_DNA-bd_sf"/>
</dbReference>
<feature type="domain" description="Cyclic nucleotide-binding" evidence="4">
    <location>
        <begin position="6"/>
        <end position="110"/>
    </location>
</feature>
<feature type="domain" description="HTH crp-type" evidence="5">
    <location>
        <begin position="141"/>
        <end position="215"/>
    </location>
</feature>
<evidence type="ECO:0000256" key="2">
    <source>
        <dbReference type="ARBA" id="ARBA00023125"/>
    </source>
</evidence>
<dbReference type="RefSeq" id="WP_255924811.1">
    <property type="nucleotide sequence ID" value="NZ_JANFNH010000001.1"/>
</dbReference>
<keyword evidence="7" id="KW-1185">Reference proteome</keyword>
<dbReference type="Pfam" id="PF13545">
    <property type="entry name" value="HTH_Crp_2"/>
    <property type="match status" value="1"/>
</dbReference>
<dbReference type="InterPro" id="IPR014710">
    <property type="entry name" value="RmlC-like_jellyroll"/>
</dbReference>
<gene>
    <name evidence="6" type="ORF">NON19_02255</name>
</gene>
<evidence type="ECO:0000256" key="3">
    <source>
        <dbReference type="ARBA" id="ARBA00023163"/>
    </source>
</evidence>
<accession>A0ABT1P8X6</accession>